<reference evidence="5" key="1">
    <citation type="journal article" date="2021" name="Nat. Commun.">
        <title>Genomic analyses provide insights into spinach domestication and the genetic basis of agronomic traits.</title>
        <authorList>
            <person name="Cai X."/>
            <person name="Sun X."/>
            <person name="Xu C."/>
            <person name="Sun H."/>
            <person name="Wang X."/>
            <person name="Ge C."/>
            <person name="Zhang Z."/>
            <person name="Wang Q."/>
            <person name="Fei Z."/>
            <person name="Jiao C."/>
            <person name="Wang Q."/>
        </authorList>
    </citation>
    <scope>NUCLEOTIDE SEQUENCE [LARGE SCALE GENOMIC DNA]</scope>
    <source>
        <strain evidence="5">cv. Varoflay</strain>
    </source>
</reference>
<evidence type="ECO:0000259" key="4">
    <source>
        <dbReference type="Pfam" id="PF13963"/>
    </source>
</evidence>
<feature type="domain" description="Transposase-associated" evidence="4">
    <location>
        <begin position="95"/>
        <end position="164"/>
    </location>
</feature>
<dbReference type="Pfam" id="PF13960">
    <property type="entry name" value="DUF4218"/>
    <property type="match status" value="1"/>
</dbReference>
<dbReference type="InterPro" id="IPR004242">
    <property type="entry name" value="Transposase_21"/>
</dbReference>
<evidence type="ECO:0000256" key="1">
    <source>
        <dbReference type="SAM" id="Phobius"/>
    </source>
</evidence>
<reference evidence="6" key="2">
    <citation type="submission" date="2025-08" db="UniProtKB">
        <authorList>
            <consortium name="RefSeq"/>
        </authorList>
    </citation>
    <scope>IDENTIFICATION</scope>
    <source>
        <tissue evidence="6">Leaf</tissue>
    </source>
</reference>
<dbReference type="GeneID" id="130463202"/>
<dbReference type="PANTHER" id="PTHR48258">
    <property type="entry name" value="DUF4218 DOMAIN-CONTAINING PROTEIN-RELATED"/>
    <property type="match status" value="1"/>
</dbReference>
<proteinExistence type="predicted"/>
<dbReference type="Pfam" id="PF02992">
    <property type="entry name" value="Transposase_21"/>
    <property type="match status" value="1"/>
</dbReference>
<dbReference type="Pfam" id="PF13952">
    <property type="entry name" value="DUF4216"/>
    <property type="match status" value="1"/>
</dbReference>
<dbReference type="InterPro" id="IPR025312">
    <property type="entry name" value="DUF4216"/>
</dbReference>
<keyword evidence="5" id="KW-1185">Reference proteome</keyword>
<sequence>MVTAVFCVVGWGSAASADCAVLARLCVFCSWLGVAVLLGMLLNTGLFVQLDMFFFSPSVKLVQTEHILTAVGFGQKFSWNQRHCRCEIYLKMDQNWMNFPRGSEGFKAALNIFLDGYFAKDAIGGQTFCPCKKCSRRFCHSRDVIYDHLIVDGFVKGFREWVVQREASSSTSNDMSGINDQNTYDDIDGLLHDTFIEVEEGLDGDQGVPSEPNEEARKFYKLVEEGKQELYPGCKTFSMLSFIIRLFLFQVLNGLSNAAFGDLLELLREAFPMARLPKSYNESKNIIKDLGLDYKKIHACPNDCILYRKEYEGADVCPKCETSRWKSKNVPAKVLRHFPLKPRLQRLFMCSKTAESMVWHDKERTKDDKIRHPADAQSWKDFDETYPDFKKEPRNVRLALASDGFNPFRTMSVAHSTWPVVLINYNLPPWFSMKPEYFMLSLLISGPKSPGNDIDVYLQPLIDELKELWEYGVETYDAFKKQSFQLHAALMGTINDFPAYAMLSGWSTKGNYACPNCNHDVTPKYLPHSKKNCYMDTRRLLDASHPWRKDKKSFNGETEDRCGPSPLSGTDLVNELENFVNDFGKPKKGGGSKGPWKKKPAFLQLSYWPNIKCRHNLDVMHIEKNVFDNIVGTLLDIPGKSKDHNNARLDLVALGLKPHLHPYLSDDGNHMLFPPAPYTMGNEEKDLFLKVIKETKLPSGYASNIGRCVQVKERKFAGYKTHDAHVVLHHLLQVAVRKTLPKTVAVPLIRLGNFFRGICSKIVDLKELDRLASEVVDVICQFEMIFPPAFFDIMMHLPVHLVEEIKFGGPVQYRWMYFIERYLGRLKSYVRNRSNPEGSIAEGYMMEECLTFISRYLREGVNTRLDRRCARNFGVADRDEESSIFPKIGYPPGGKGKRKGKGFTLDFQSLKQAHRYIIFNCGDVTVETYIKEHQTWVNSQGRKRRWDTAQSHSRDFIVWFQEKVQMEQVNGDIFWLSKGPNPKARRYTGYCINGYKFYTRERDSRVKTQNSGVTLTALTSSFASSRDRNPVDGDVTYYGVIEEIIELDFWSQFSVVLFKCDWFLGDVDECGLTYVNFKKKCSKDDPFVLASQVQQVYFSQDPVENDIQYVMQDVPRDLFDFEEELNKETYWEDPVDFNCNGMPHVDANDIHARAGGEVRSINISDLLDVPAEPEVDSDHDDTDWDWMLAIEDIPIPES</sequence>
<name>A0ABM3QXZ4_SPIOL</name>
<keyword evidence="1" id="KW-0472">Membrane</keyword>
<evidence type="ECO:0000259" key="2">
    <source>
        <dbReference type="Pfam" id="PF13952"/>
    </source>
</evidence>
<dbReference type="InterPro" id="IPR025452">
    <property type="entry name" value="DUF4218"/>
</dbReference>
<feature type="transmembrane region" description="Helical" evidence="1">
    <location>
        <begin position="27"/>
        <end position="48"/>
    </location>
</feature>
<protein>
    <recommendedName>
        <fullName evidence="7">Transposase-associated domain-containing protein</fullName>
    </recommendedName>
</protein>
<dbReference type="Proteomes" id="UP000813463">
    <property type="component" value="Chromosome 6"/>
</dbReference>
<keyword evidence="1" id="KW-0812">Transmembrane</keyword>
<accession>A0ABM3QXZ4</accession>
<dbReference type="Pfam" id="PF13963">
    <property type="entry name" value="Transpos_assoc"/>
    <property type="match status" value="1"/>
</dbReference>
<dbReference type="RefSeq" id="XP_056688237.1">
    <property type="nucleotide sequence ID" value="XM_056832259.1"/>
</dbReference>
<evidence type="ECO:0000259" key="3">
    <source>
        <dbReference type="Pfam" id="PF13960"/>
    </source>
</evidence>
<evidence type="ECO:0000313" key="6">
    <source>
        <dbReference type="RefSeq" id="XP_056688237.1"/>
    </source>
</evidence>
<gene>
    <name evidence="6" type="primary">LOC130463202</name>
</gene>
<dbReference type="PANTHER" id="PTHR48258:SF8">
    <property type="entry name" value="DUF4216 DOMAIN-CONTAINING PROTEIN"/>
    <property type="match status" value="1"/>
</dbReference>
<evidence type="ECO:0008006" key="7">
    <source>
        <dbReference type="Google" id="ProtNLM"/>
    </source>
</evidence>
<keyword evidence="1" id="KW-1133">Transmembrane helix</keyword>
<feature type="domain" description="DUF4216" evidence="2">
    <location>
        <begin position="1045"/>
        <end position="1105"/>
    </location>
</feature>
<organism evidence="5 6">
    <name type="scientific">Spinacia oleracea</name>
    <name type="common">Spinach</name>
    <dbReference type="NCBI Taxonomy" id="3562"/>
    <lineage>
        <taxon>Eukaryota</taxon>
        <taxon>Viridiplantae</taxon>
        <taxon>Streptophyta</taxon>
        <taxon>Embryophyta</taxon>
        <taxon>Tracheophyta</taxon>
        <taxon>Spermatophyta</taxon>
        <taxon>Magnoliopsida</taxon>
        <taxon>eudicotyledons</taxon>
        <taxon>Gunneridae</taxon>
        <taxon>Pentapetalae</taxon>
        <taxon>Caryophyllales</taxon>
        <taxon>Chenopodiaceae</taxon>
        <taxon>Chenopodioideae</taxon>
        <taxon>Anserineae</taxon>
        <taxon>Spinacia</taxon>
    </lineage>
</organism>
<evidence type="ECO:0000313" key="5">
    <source>
        <dbReference type="Proteomes" id="UP000813463"/>
    </source>
</evidence>
<dbReference type="InterPro" id="IPR029480">
    <property type="entry name" value="Transpos_assoc"/>
</dbReference>
<feature type="domain" description="DUF4218" evidence="3">
    <location>
        <begin position="758"/>
        <end position="868"/>
    </location>
</feature>